<name>M7SLB7_EUTLA</name>
<dbReference type="HOGENOM" id="CLU_871636_0_0_1"/>
<dbReference type="PROSITE" id="PS51257">
    <property type="entry name" value="PROKAR_LIPOPROTEIN"/>
    <property type="match status" value="1"/>
</dbReference>
<evidence type="ECO:0008006" key="3">
    <source>
        <dbReference type="Google" id="ProtNLM"/>
    </source>
</evidence>
<sequence>MPQRKLDYYYLRRRASPPGQSSSSSCGASFLDLPYQIRYRIYLLSGLVRFCPINLNQEGPRAHAQRHLVRNPNEVSDDDMDTEYVCFFESRRFMGKCYEDDCVPGCKCPPLPSALLYVSRAVSEEVLRILYSENVFTIGRSDLWGLKPLHNLSPVALSCLRSLTVRLNNCKCVYGKSLYYPWKDEEDPLELLCDFKEEELQPLGLFPCSPMCRYGVHDKALRKQARQHVAVVREWQVVVNKLAAHCQLDSLRLDLVCDAQDMETADDFVSRLSGLTNLRACSIRLNLHRNSGLLHVLVLLRCLLVQLHLLESAGADLPR</sequence>
<dbReference type="AlphaFoldDB" id="M7SLB7"/>
<dbReference type="KEGG" id="ela:UCREL1_5839"/>
<proteinExistence type="predicted"/>
<accession>M7SLB7</accession>
<organism evidence="1 2">
    <name type="scientific">Eutypa lata (strain UCR-EL1)</name>
    <name type="common">Grapevine dieback disease fungus</name>
    <name type="synonym">Eutypa armeniacae</name>
    <dbReference type="NCBI Taxonomy" id="1287681"/>
    <lineage>
        <taxon>Eukaryota</taxon>
        <taxon>Fungi</taxon>
        <taxon>Dikarya</taxon>
        <taxon>Ascomycota</taxon>
        <taxon>Pezizomycotina</taxon>
        <taxon>Sordariomycetes</taxon>
        <taxon>Xylariomycetidae</taxon>
        <taxon>Xylariales</taxon>
        <taxon>Diatrypaceae</taxon>
        <taxon>Eutypa</taxon>
    </lineage>
</organism>
<dbReference type="Proteomes" id="UP000012174">
    <property type="component" value="Unassembled WGS sequence"/>
</dbReference>
<reference evidence="2" key="1">
    <citation type="journal article" date="2013" name="Genome Announc.">
        <title>Draft genome sequence of the grapevine dieback fungus Eutypa lata UCR-EL1.</title>
        <authorList>
            <person name="Blanco-Ulate B."/>
            <person name="Rolshausen P.E."/>
            <person name="Cantu D."/>
        </authorList>
    </citation>
    <scope>NUCLEOTIDE SEQUENCE [LARGE SCALE GENOMIC DNA]</scope>
    <source>
        <strain evidence="2">UCR-EL1</strain>
    </source>
</reference>
<keyword evidence="2" id="KW-1185">Reference proteome</keyword>
<dbReference type="OrthoDB" id="2099276at2759"/>
<gene>
    <name evidence="1" type="ORF">UCREL1_5839</name>
</gene>
<dbReference type="eggNOG" id="ENOG502SYM4">
    <property type="taxonomic scope" value="Eukaryota"/>
</dbReference>
<protein>
    <recommendedName>
        <fullName evidence="3">F-box domain-containing protein</fullName>
    </recommendedName>
</protein>
<evidence type="ECO:0000313" key="1">
    <source>
        <dbReference type="EMBL" id="EMR67159.1"/>
    </source>
</evidence>
<evidence type="ECO:0000313" key="2">
    <source>
        <dbReference type="Proteomes" id="UP000012174"/>
    </source>
</evidence>
<dbReference type="EMBL" id="KB706502">
    <property type="protein sequence ID" value="EMR67159.1"/>
    <property type="molecule type" value="Genomic_DNA"/>
</dbReference>